<proteinExistence type="predicted"/>
<name>A0A8T0W156_PANVG</name>
<gene>
    <name evidence="1" type="ORF">PVAP13_2KG029032</name>
</gene>
<dbReference type="OrthoDB" id="664460at2759"/>
<sequence>MALSRLEFAHERTGKMPITYVSLLRRRKIIKRAYVEGTELLNNHKLHALEGYEEAGQVLIRSSSSSSIAQTFEWYADCADKFVTDVESGCPLRRDTFRSPFVRQVFEGKTVVYQRMKESQRLYFDIWPSILEGRGVEAHIRYRYFDPQRLDKSFSIKLVLRLSESTDIVGTAINCLQSSASLLNLAVEDAMGELTQLHNLQDMSCSYAQFCPWVDIIQECYPDDTKFFRSDPLCCCQVNGCEPVVSSSISSDLSHIFPEETIFFGFECYVPALEYRLPLPASASDDDEHGMQDRHRRQPLELTLLFAPHFLRQCVPQGNCIFEVKGGKEEERTYNSIQQTFDTAIRSEAIDCLIHQPEVTKCAVYWRPKHGAAGFFVKKPSTHMATTVPKTRGRYSTCNSAKRKRQK</sequence>
<keyword evidence="2" id="KW-1185">Reference proteome</keyword>
<dbReference type="Pfam" id="PF08224">
    <property type="entry name" value="DUF1719"/>
    <property type="match status" value="1"/>
</dbReference>
<dbReference type="Proteomes" id="UP000823388">
    <property type="component" value="Chromosome 2K"/>
</dbReference>
<accession>A0A8T0W156</accession>
<evidence type="ECO:0000313" key="1">
    <source>
        <dbReference type="EMBL" id="KAG2639666.1"/>
    </source>
</evidence>
<dbReference type="SMART" id="SM01157">
    <property type="entry name" value="DUF1719"/>
    <property type="match status" value="1"/>
</dbReference>
<dbReference type="AlphaFoldDB" id="A0A8T0W156"/>
<dbReference type="PANTHER" id="PTHR33377:SF4">
    <property type="entry name" value="OS07G0285800 PROTEIN"/>
    <property type="match status" value="1"/>
</dbReference>
<reference evidence="1" key="1">
    <citation type="submission" date="2020-05" db="EMBL/GenBank/DDBJ databases">
        <title>WGS assembly of Panicum virgatum.</title>
        <authorList>
            <person name="Lovell J.T."/>
            <person name="Jenkins J."/>
            <person name="Shu S."/>
            <person name="Juenger T.E."/>
            <person name="Schmutz J."/>
        </authorList>
    </citation>
    <scope>NUCLEOTIDE SEQUENCE</scope>
    <source>
        <strain evidence="1">AP13</strain>
    </source>
</reference>
<dbReference type="InterPro" id="IPR013181">
    <property type="entry name" value="DUF1719"/>
</dbReference>
<organism evidence="1 2">
    <name type="scientific">Panicum virgatum</name>
    <name type="common">Blackwell switchgrass</name>
    <dbReference type="NCBI Taxonomy" id="38727"/>
    <lineage>
        <taxon>Eukaryota</taxon>
        <taxon>Viridiplantae</taxon>
        <taxon>Streptophyta</taxon>
        <taxon>Embryophyta</taxon>
        <taxon>Tracheophyta</taxon>
        <taxon>Spermatophyta</taxon>
        <taxon>Magnoliopsida</taxon>
        <taxon>Liliopsida</taxon>
        <taxon>Poales</taxon>
        <taxon>Poaceae</taxon>
        <taxon>PACMAD clade</taxon>
        <taxon>Panicoideae</taxon>
        <taxon>Panicodae</taxon>
        <taxon>Paniceae</taxon>
        <taxon>Panicinae</taxon>
        <taxon>Panicum</taxon>
        <taxon>Panicum sect. Hiantes</taxon>
    </lineage>
</organism>
<dbReference type="PANTHER" id="PTHR33377">
    <property type="entry name" value="OS10G0134700 PROTEIN-RELATED"/>
    <property type="match status" value="1"/>
</dbReference>
<comment type="caution">
    <text evidence="1">The sequence shown here is derived from an EMBL/GenBank/DDBJ whole genome shotgun (WGS) entry which is preliminary data.</text>
</comment>
<protein>
    <submittedName>
        <fullName evidence="1">Uncharacterized protein</fullName>
    </submittedName>
</protein>
<dbReference type="EMBL" id="CM029039">
    <property type="protein sequence ID" value="KAG2639666.1"/>
    <property type="molecule type" value="Genomic_DNA"/>
</dbReference>
<evidence type="ECO:0000313" key="2">
    <source>
        <dbReference type="Proteomes" id="UP000823388"/>
    </source>
</evidence>